<feature type="region of interest" description="Disordered" evidence="8">
    <location>
        <begin position="409"/>
        <end position="444"/>
    </location>
</feature>
<evidence type="ECO:0000256" key="6">
    <source>
        <dbReference type="ARBA" id="ARBA00023170"/>
    </source>
</evidence>
<dbReference type="SUPFAM" id="SSF81321">
    <property type="entry name" value="Family A G protein-coupled receptor-like"/>
    <property type="match status" value="1"/>
</dbReference>
<gene>
    <name evidence="11" type="ORF">PBIL07802_LOCUS32631</name>
</gene>
<feature type="region of interest" description="Disordered" evidence="8">
    <location>
        <begin position="205"/>
        <end position="314"/>
    </location>
</feature>
<proteinExistence type="predicted"/>
<feature type="compositionally biased region" description="Basic and acidic residues" evidence="8">
    <location>
        <begin position="410"/>
        <end position="424"/>
    </location>
</feature>
<keyword evidence="2 9" id="KW-0812">Transmembrane</keyword>
<feature type="transmembrane region" description="Helical" evidence="9">
    <location>
        <begin position="81"/>
        <end position="108"/>
    </location>
</feature>
<keyword evidence="3 9" id="KW-1133">Transmembrane helix</keyword>
<dbReference type="PANTHER" id="PTHR23112">
    <property type="entry name" value="G PROTEIN-COUPLED RECEPTOR 157-RELATED"/>
    <property type="match status" value="1"/>
</dbReference>
<evidence type="ECO:0000256" key="5">
    <source>
        <dbReference type="ARBA" id="ARBA00023136"/>
    </source>
</evidence>
<feature type="compositionally biased region" description="Basic and acidic residues" evidence="8">
    <location>
        <begin position="288"/>
        <end position="304"/>
    </location>
</feature>
<dbReference type="PRINTS" id="PR02001">
    <property type="entry name" value="GCR1CAMPR"/>
</dbReference>
<sequence length="444" mass="48927">MTCNGTSNFTADELGLIRTCQVTASSLSLFGAASIIICYAAFPKLRKFFYRLVLYLAISDALAAVGNFIPHDNVVGPRCVIQAWTMSVFFLSSILWVTCFSVCLMAWLHGKQELVLKLEPLLHVFCWGIPVVLAIPPQVLDLYGPSGGWCWIMDRSTSDCTDTVGVLLQLLQFYAPLWICVAATSVLSMVMLRYTRNVMDDTVRASKPRPAKDSFNSNGAGEEGAKWREGEGPFTPRLHGVQRGGKGIVKEEDQVGEQRKSERSGHLTTSRLAPVYTESESTPFLLQRSERRNYSPRNSEKEGTDNASSGSGVYSKRRASFSRSLAITKMKATARLMLFPPVMAATFCLTTVYRVLLFIHPEGHYPHLAAASMFMACSQGFFNALIFCLLNRNVIREVAGAFRSIGKKGIGNERSEPSGERRGLLDGSASGRTTPRTHSGDSPY</sequence>
<dbReference type="GO" id="GO:0005886">
    <property type="term" value="C:plasma membrane"/>
    <property type="evidence" value="ECO:0007669"/>
    <property type="project" value="TreeGrafter"/>
</dbReference>
<evidence type="ECO:0000313" key="11">
    <source>
        <dbReference type="EMBL" id="CAE0270276.1"/>
    </source>
</evidence>
<feature type="transmembrane region" description="Helical" evidence="9">
    <location>
        <begin position="173"/>
        <end position="194"/>
    </location>
</feature>
<evidence type="ECO:0000256" key="2">
    <source>
        <dbReference type="ARBA" id="ARBA00022692"/>
    </source>
</evidence>
<dbReference type="Pfam" id="PF05462">
    <property type="entry name" value="Dicty_CAR"/>
    <property type="match status" value="1"/>
</dbReference>
<dbReference type="Gene3D" id="1.20.1070.10">
    <property type="entry name" value="Rhodopsin 7-helix transmembrane proteins"/>
    <property type="match status" value="2"/>
</dbReference>
<keyword evidence="6" id="KW-0675">Receptor</keyword>
<dbReference type="PANTHER" id="PTHR23112:SF0">
    <property type="entry name" value="TRANSMEMBRANE PROTEIN 116"/>
    <property type="match status" value="1"/>
</dbReference>
<keyword evidence="5 9" id="KW-0472">Membrane</keyword>
<feature type="transmembrane region" description="Helical" evidence="9">
    <location>
        <begin position="22"/>
        <end position="42"/>
    </location>
</feature>
<dbReference type="InterPro" id="IPR022343">
    <property type="entry name" value="GCR1-cAMP_receptor"/>
</dbReference>
<feature type="compositionally biased region" description="Basic and acidic residues" evidence="8">
    <location>
        <begin position="248"/>
        <end position="265"/>
    </location>
</feature>
<feature type="domain" description="G-protein coupled receptors family 2 profile 2" evidence="10">
    <location>
        <begin position="17"/>
        <end position="193"/>
    </location>
</feature>
<dbReference type="GO" id="GO:0007189">
    <property type="term" value="P:adenylate cyclase-activating G protein-coupled receptor signaling pathway"/>
    <property type="evidence" value="ECO:0007669"/>
    <property type="project" value="TreeGrafter"/>
</dbReference>
<feature type="transmembrane region" description="Helical" evidence="9">
    <location>
        <begin position="120"/>
        <end position="139"/>
    </location>
</feature>
<evidence type="ECO:0000256" key="3">
    <source>
        <dbReference type="ARBA" id="ARBA00022989"/>
    </source>
</evidence>
<dbReference type="GO" id="GO:0007166">
    <property type="term" value="P:cell surface receptor signaling pathway"/>
    <property type="evidence" value="ECO:0007669"/>
    <property type="project" value="InterPro"/>
</dbReference>
<dbReference type="InterPro" id="IPR022340">
    <property type="entry name" value="GPCR_GCR1_put"/>
</dbReference>
<dbReference type="PROSITE" id="PS50261">
    <property type="entry name" value="G_PROTEIN_RECEP_F2_4"/>
    <property type="match status" value="1"/>
</dbReference>
<dbReference type="GO" id="GO:0004930">
    <property type="term" value="F:G protein-coupled receptor activity"/>
    <property type="evidence" value="ECO:0007669"/>
    <property type="project" value="UniProtKB-KW"/>
</dbReference>
<comment type="subcellular location">
    <subcellularLocation>
        <location evidence="1">Membrane</location>
        <topology evidence="1">Multi-pass membrane protein</topology>
    </subcellularLocation>
</comment>
<protein>
    <recommendedName>
        <fullName evidence="10">G-protein coupled receptors family 2 profile 2 domain-containing protein</fullName>
    </recommendedName>
</protein>
<reference evidence="11" key="1">
    <citation type="submission" date="2021-01" db="EMBL/GenBank/DDBJ databases">
        <authorList>
            <person name="Corre E."/>
            <person name="Pelletier E."/>
            <person name="Niang G."/>
            <person name="Scheremetjew M."/>
            <person name="Finn R."/>
            <person name="Kale V."/>
            <person name="Holt S."/>
            <person name="Cochrane G."/>
            <person name="Meng A."/>
            <person name="Brown T."/>
            <person name="Cohen L."/>
        </authorList>
    </citation>
    <scope>NUCLEOTIDE SEQUENCE</scope>
    <source>
        <strain evidence="11">NIES-2562</strain>
    </source>
</reference>
<accession>A0A7S3GLQ0</accession>
<feature type="transmembrane region" description="Helical" evidence="9">
    <location>
        <begin position="336"/>
        <end position="356"/>
    </location>
</feature>
<feature type="transmembrane region" description="Helical" evidence="9">
    <location>
        <begin position="368"/>
        <end position="390"/>
    </location>
</feature>
<dbReference type="PRINTS" id="PR02000">
    <property type="entry name" value="GCR1PLANT"/>
</dbReference>
<dbReference type="InterPro" id="IPR017981">
    <property type="entry name" value="GPCR_2-like_7TM"/>
</dbReference>
<keyword evidence="7" id="KW-0807">Transducer</keyword>
<evidence type="ECO:0000256" key="9">
    <source>
        <dbReference type="SAM" id="Phobius"/>
    </source>
</evidence>
<evidence type="ECO:0000256" key="7">
    <source>
        <dbReference type="ARBA" id="ARBA00023224"/>
    </source>
</evidence>
<dbReference type="EMBL" id="HBIB01049458">
    <property type="protein sequence ID" value="CAE0270276.1"/>
    <property type="molecule type" value="Transcribed_RNA"/>
</dbReference>
<name>A0A7S3GLQ0_9EUKA</name>
<keyword evidence="4" id="KW-0297">G-protein coupled receptor</keyword>
<dbReference type="AlphaFoldDB" id="A0A7S3GLQ0"/>
<evidence type="ECO:0000256" key="8">
    <source>
        <dbReference type="SAM" id="MobiDB-lite"/>
    </source>
</evidence>
<evidence type="ECO:0000259" key="10">
    <source>
        <dbReference type="PROSITE" id="PS50261"/>
    </source>
</evidence>
<feature type="transmembrane region" description="Helical" evidence="9">
    <location>
        <begin position="49"/>
        <end position="69"/>
    </location>
</feature>
<organism evidence="11">
    <name type="scientific">Palpitomonas bilix</name>
    <dbReference type="NCBI Taxonomy" id="652834"/>
    <lineage>
        <taxon>Eukaryota</taxon>
        <taxon>Eukaryota incertae sedis</taxon>
    </lineage>
</organism>
<evidence type="ECO:0000256" key="1">
    <source>
        <dbReference type="ARBA" id="ARBA00004141"/>
    </source>
</evidence>
<evidence type="ECO:0000256" key="4">
    <source>
        <dbReference type="ARBA" id="ARBA00023040"/>
    </source>
</evidence>